<evidence type="ECO:0000256" key="3">
    <source>
        <dbReference type="SAM" id="Phobius"/>
    </source>
</evidence>
<gene>
    <name evidence="4" type="ORF">SAMN04488552_2863</name>
</gene>
<dbReference type="EMBL" id="LT629745">
    <property type="protein sequence ID" value="SDS34089.1"/>
    <property type="molecule type" value="Genomic_DNA"/>
</dbReference>
<comment type="subcellular location">
    <subcellularLocation>
        <location evidence="1">Cell envelope</location>
    </subcellularLocation>
</comment>
<keyword evidence="5" id="KW-1185">Reference proteome</keyword>
<evidence type="ECO:0000313" key="5">
    <source>
        <dbReference type="Proteomes" id="UP000198858"/>
    </source>
</evidence>
<keyword evidence="3" id="KW-1133">Transmembrane helix</keyword>
<evidence type="ECO:0000313" key="4">
    <source>
        <dbReference type="EMBL" id="SDS34089.1"/>
    </source>
</evidence>
<dbReference type="GO" id="GO:0030313">
    <property type="term" value="C:cell envelope"/>
    <property type="evidence" value="ECO:0007669"/>
    <property type="project" value="UniProtKB-SubCell"/>
</dbReference>
<dbReference type="STRING" id="1250231.SAMN04488552_2863"/>
<reference evidence="4 5" key="1">
    <citation type="submission" date="2016-10" db="EMBL/GenBank/DDBJ databases">
        <authorList>
            <person name="Varghese N."/>
            <person name="Submissions S."/>
        </authorList>
    </citation>
    <scope>NUCLEOTIDE SEQUENCE [LARGE SCALE GENOMIC DNA]</scope>
    <source>
        <strain evidence="4 5">Mar_2010_102</strain>
    </source>
</reference>
<evidence type="ECO:0000256" key="2">
    <source>
        <dbReference type="ARBA" id="ARBA00023054"/>
    </source>
</evidence>
<keyword evidence="2" id="KW-0175">Coiled coil</keyword>
<dbReference type="Proteomes" id="UP000198858">
    <property type="component" value="Chromosome I"/>
</dbReference>
<sequence>MSERGLPQVNKKSTLKSAIIKNFNKYKNDNNLQREPGWILRNGTKLTFIFFVLLLIFAFSFPFNEVIKGEVIVTSQNPPVHINAKTEGKILAMNFQPGDLVLKGDILGELENDSNTEDILNLKAKLDTLFNINSLKVLSEIYPSQLILGNDLQLYYNAFLSNYHQLLLDASINDEIVYDHQIKQELLNQFHSIDNKKAELFLANRNLEVSKANYKRFQELYSKGVISQVDLENIEKDFLMEQRQFHFLNQQYNQLILENKGIHTKLQLTTNSSLRTKRNLEIDLLLSQQNLINAIQKWEDTYLLKSPIDGRLSYFEVWGEYQNVEKGELIYSVVPQIQQNLIGKCIIPIRNAGKLKKGQKVNLKLENYPYYEWGMLRAKVGSISEVPKGGNNPGYIVYLIVENQKTSYGKELEFYQELNGTAEILLKEVTLIERIFYQFRHLWSNRDF</sequence>
<dbReference type="PANTHER" id="PTHR32347">
    <property type="entry name" value="EFFLUX SYSTEM COMPONENT YKNX-RELATED"/>
    <property type="match status" value="1"/>
</dbReference>
<dbReference type="AlphaFoldDB" id="A0A1H1RGP7"/>
<name>A0A1H1RGP7_9FLAO</name>
<evidence type="ECO:0000256" key="1">
    <source>
        <dbReference type="ARBA" id="ARBA00004196"/>
    </source>
</evidence>
<protein>
    <submittedName>
        <fullName evidence="4">HlyD family secretion protein</fullName>
    </submittedName>
</protein>
<dbReference type="InterPro" id="IPR050465">
    <property type="entry name" value="UPF0194_transport"/>
</dbReference>
<keyword evidence="3" id="KW-0812">Transmembrane</keyword>
<accession>A0A1H1RGP7</accession>
<organism evidence="4 5">
    <name type="scientific">Christiangramia echinicola</name>
    <dbReference type="NCBI Taxonomy" id="279359"/>
    <lineage>
        <taxon>Bacteria</taxon>
        <taxon>Pseudomonadati</taxon>
        <taxon>Bacteroidota</taxon>
        <taxon>Flavobacteriia</taxon>
        <taxon>Flavobacteriales</taxon>
        <taxon>Flavobacteriaceae</taxon>
        <taxon>Christiangramia</taxon>
    </lineage>
</organism>
<dbReference type="Gene3D" id="1.10.287.470">
    <property type="entry name" value="Helix hairpin bin"/>
    <property type="match status" value="1"/>
</dbReference>
<proteinExistence type="predicted"/>
<keyword evidence="3" id="KW-0472">Membrane</keyword>
<feature type="transmembrane region" description="Helical" evidence="3">
    <location>
        <begin position="46"/>
        <end position="63"/>
    </location>
</feature>